<dbReference type="Pfam" id="PF03732">
    <property type="entry name" value="Retrotrans_gag"/>
    <property type="match status" value="1"/>
</dbReference>
<dbReference type="EMBL" id="JARPOI010000007">
    <property type="protein sequence ID" value="KAJ9176946.1"/>
    <property type="molecule type" value="Genomic_DNA"/>
</dbReference>
<keyword evidence="3" id="KW-1185">Reference proteome</keyword>
<reference evidence="2" key="1">
    <citation type="journal article" date="2023" name="Plant Biotechnol. J.">
        <title>Chromosome-level wild Hevea brasiliensis genome provides new tools for genomic-assisted breeding and valuable loci to elevate rubber yield.</title>
        <authorList>
            <person name="Cheng H."/>
            <person name="Song X."/>
            <person name="Hu Y."/>
            <person name="Wu T."/>
            <person name="Yang Q."/>
            <person name="An Z."/>
            <person name="Feng S."/>
            <person name="Deng Z."/>
            <person name="Wu W."/>
            <person name="Zeng X."/>
            <person name="Tu M."/>
            <person name="Wang X."/>
            <person name="Huang H."/>
        </authorList>
    </citation>
    <scope>NUCLEOTIDE SEQUENCE</scope>
    <source>
        <strain evidence="2">MT/VB/25A 57/8</strain>
    </source>
</reference>
<feature type="domain" description="Retrotransposon gag" evidence="1">
    <location>
        <begin position="15"/>
        <end position="102"/>
    </location>
</feature>
<evidence type="ECO:0000313" key="3">
    <source>
        <dbReference type="Proteomes" id="UP001174677"/>
    </source>
</evidence>
<name>A0ABQ9MD65_HEVBR</name>
<proteinExistence type="predicted"/>
<dbReference type="PANTHER" id="PTHR33223:SF10">
    <property type="entry name" value="AMINOTRANSFERASE-LIKE PLANT MOBILE DOMAIN-CONTAINING PROTEIN"/>
    <property type="match status" value="1"/>
</dbReference>
<evidence type="ECO:0000313" key="2">
    <source>
        <dbReference type="EMBL" id="KAJ9176946.1"/>
    </source>
</evidence>
<accession>A0ABQ9MD65</accession>
<comment type="caution">
    <text evidence="2">The sequence shown here is derived from an EMBL/GenBank/DDBJ whole genome shotgun (WGS) entry which is preliminary data.</text>
</comment>
<gene>
    <name evidence="2" type="ORF">P3X46_012205</name>
</gene>
<dbReference type="InterPro" id="IPR005162">
    <property type="entry name" value="Retrotrans_gag_dom"/>
</dbReference>
<dbReference type="PANTHER" id="PTHR33223">
    <property type="entry name" value="CCHC-TYPE DOMAIN-CONTAINING PROTEIN"/>
    <property type="match status" value="1"/>
</dbReference>
<protein>
    <recommendedName>
        <fullName evidence="1">Retrotransposon gag domain-containing protein</fullName>
    </recommendedName>
</protein>
<organism evidence="2 3">
    <name type="scientific">Hevea brasiliensis</name>
    <name type="common">Para rubber tree</name>
    <name type="synonym">Siphonia brasiliensis</name>
    <dbReference type="NCBI Taxonomy" id="3981"/>
    <lineage>
        <taxon>Eukaryota</taxon>
        <taxon>Viridiplantae</taxon>
        <taxon>Streptophyta</taxon>
        <taxon>Embryophyta</taxon>
        <taxon>Tracheophyta</taxon>
        <taxon>Spermatophyta</taxon>
        <taxon>Magnoliopsida</taxon>
        <taxon>eudicotyledons</taxon>
        <taxon>Gunneridae</taxon>
        <taxon>Pentapetalae</taxon>
        <taxon>rosids</taxon>
        <taxon>fabids</taxon>
        <taxon>Malpighiales</taxon>
        <taxon>Euphorbiaceae</taxon>
        <taxon>Crotonoideae</taxon>
        <taxon>Micrandreae</taxon>
        <taxon>Hevea</taxon>
    </lineage>
</organism>
<sequence length="136" mass="16056">MLLQNVNNYILCRVFPTTLMVLTQKWYQRLPMGSIESFDQLASSFKEKFINCIPPRKLSYDLRKVKQMEGESFHDYISTFNAKAIQIKNLNHEIACEALKKGSRNVKFIDSLIKNLAWDYQQLMERAPKYVRLDDE</sequence>
<dbReference type="Proteomes" id="UP001174677">
    <property type="component" value="Chromosome 7"/>
</dbReference>
<evidence type="ECO:0000259" key="1">
    <source>
        <dbReference type="Pfam" id="PF03732"/>
    </source>
</evidence>